<feature type="signal peptide" evidence="2">
    <location>
        <begin position="1"/>
        <end position="21"/>
    </location>
</feature>
<dbReference type="EMBL" id="GEDV01010618">
    <property type="protein sequence ID" value="JAP77939.1"/>
    <property type="molecule type" value="Transcribed_RNA"/>
</dbReference>
<organism evidence="3">
    <name type="scientific">Rhipicephalus appendiculatus</name>
    <name type="common">Brown ear tick</name>
    <dbReference type="NCBI Taxonomy" id="34631"/>
    <lineage>
        <taxon>Eukaryota</taxon>
        <taxon>Metazoa</taxon>
        <taxon>Ecdysozoa</taxon>
        <taxon>Arthropoda</taxon>
        <taxon>Chelicerata</taxon>
        <taxon>Arachnida</taxon>
        <taxon>Acari</taxon>
        <taxon>Parasitiformes</taxon>
        <taxon>Ixodida</taxon>
        <taxon>Ixodoidea</taxon>
        <taxon>Ixodidae</taxon>
        <taxon>Rhipicephalinae</taxon>
        <taxon>Rhipicephalus</taxon>
        <taxon>Rhipicephalus</taxon>
    </lineage>
</organism>
<name>A0A131YF97_RHIAP</name>
<dbReference type="AlphaFoldDB" id="A0A131YF97"/>
<evidence type="ECO:0008006" key="4">
    <source>
        <dbReference type="Google" id="ProtNLM"/>
    </source>
</evidence>
<evidence type="ECO:0000313" key="3">
    <source>
        <dbReference type="EMBL" id="JAP77939.1"/>
    </source>
</evidence>
<feature type="compositionally biased region" description="Basic and acidic residues" evidence="1">
    <location>
        <begin position="83"/>
        <end position="97"/>
    </location>
</feature>
<feature type="region of interest" description="Disordered" evidence="1">
    <location>
        <begin position="62"/>
        <end position="118"/>
    </location>
</feature>
<keyword evidence="2" id="KW-0732">Signal</keyword>
<evidence type="ECO:0000256" key="1">
    <source>
        <dbReference type="SAM" id="MobiDB-lite"/>
    </source>
</evidence>
<evidence type="ECO:0000256" key="2">
    <source>
        <dbReference type="SAM" id="SignalP"/>
    </source>
</evidence>
<protein>
    <recommendedName>
        <fullName evidence="4">Secreted protein</fullName>
    </recommendedName>
</protein>
<accession>A0A131YF97</accession>
<reference evidence="3" key="1">
    <citation type="journal article" date="2016" name="Ticks Tick Borne Dis.">
        <title>De novo assembly and annotation of the salivary gland transcriptome of Rhipicephalus appendiculatus male and female ticks during blood feeding.</title>
        <authorList>
            <person name="de Castro M.H."/>
            <person name="de Klerk D."/>
            <person name="Pienaar R."/>
            <person name="Latif A.A."/>
            <person name="Rees D.J."/>
            <person name="Mans B.J."/>
        </authorList>
    </citation>
    <scope>NUCLEOTIDE SEQUENCE</scope>
    <source>
        <tissue evidence="3">Salivary glands</tissue>
    </source>
</reference>
<feature type="compositionally biased region" description="Basic residues" evidence="1">
    <location>
        <begin position="71"/>
        <end position="82"/>
    </location>
</feature>
<proteinExistence type="predicted"/>
<feature type="chain" id="PRO_5007284903" description="Secreted protein" evidence="2">
    <location>
        <begin position="22"/>
        <end position="118"/>
    </location>
</feature>
<sequence>MTKFYNSHVLAILVVLGVILSASENRGPTAAFAFPLPGCCISKRNRGSKDWANSTIVTYRPHFGQNTGNYHHQHHTRHHHLHNRQERHQRLHPESPTKKIGHGAPPKPPRLYLPPYDK</sequence>